<dbReference type="InterPro" id="IPR029068">
    <property type="entry name" value="Glyas_Bleomycin-R_OHBP_Dase"/>
</dbReference>
<name>A0ABV7Y7N7_9ACTN</name>
<comment type="caution">
    <text evidence="2">The sequence shown here is derived from an EMBL/GenBank/DDBJ whole genome shotgun (WGS) entry which is preliminary data.</text>
</comment>
<evidence type="ECO:0000259" key="1">
    <source>
        <dbReference type="PROSITE" id="PS51819"/>
    </source>
</evidence>
<sequence>MSNDTVTWFEVASDDAKATEEFYGELFGWTFASDPNSAAEGMDYRLISYRGAQAPSGGFMVTGGQLPNHAVFYVQVADIKDACERAEKLGATVVHASPDSSTPFAYLKDRSGNQFAIFTPGSK</sequence>
<dbReference type="InterPro" id="IPR052164">
    <property type="entry name" value="Anthracycline_SecMetBiosynth"/>
</dbReference>
<dbReference type="PROSITE" id="PS51819">
    <property type="entry name" value="VOC"/>
    <property type="match status" value="1"/>
</dbReference>
<dbReference type="Gene3D" id="3.10.180.10">
    <property type="entry name" value="2,3-Dihydroxybiphenyl 1,2-Dioxygenase, domain 1"/>
    <property type="match status" value="1"/>
</dbReference>
<dbReference type="InterPro" id="IPR041581">
    <property type="entry name" value="Glyoxalase_6"/>
</dbReference>
<evidence type="ECO:0000313" key="3">
    <source>
        <dbReference type="Proteomes" id="UP001595699"/>
    </source>
</evidence>
<organism evidence="2 3">
    <name type="scientific">Tenggerimyces flavus</name>
    <dbReference type="NCBI Taxonomy" id="1708749"/>
    <lineage>
        <taxon>Bacteria</taxon>
        <taxon>Bacillati</taxon>
        <taxon>Actinomycetota</taxon>
        <taxon>Actinomycetes</taxon>
        <taxon>Propionibacteriales</taxon>
        <taxon>Nocardioidaceae</taxon>
        <taxon>Tenggerimyces</taxon>
    </lineage>
</organism>
<protein>
    <submittedName>
        <fullName evidence="2">VOC family protein</fullName>
    </submittedName>
</protein>
<dbReference type="InterPro" id="IPR037523">
    <property type="entry name" value="VOC_core"/>
</dbReference>
<accession>A0ABV7Y7N7</accession>
<dbReference type="CDD" id="cd07247">
    <property type="entry name" value="SgaA_N_like"/>
    <property type="match status" value="1"/>
</dbReference>
<dbReference type="PANTHER" id="PTHR33993">
    <property type="entry name" value="GLYOXALASE-RELATED"/>
    <property type="match status" value="1"/>
</dbReference>
<gene>
    <name evidence="2" type="ORF">ACFOUW_10575</name>
</gene>
<dbReference type="EMBL" id="JBHRZH010000006">
    <property type="protein sequence ID" value="MFC3761285.1"/>
    <property type="molecule type" value="Genomic_DNA"/>
</dbReference>
<dbReference type="Pfam" id="PF18029">
    <property type="entry name" value="Glyoxalase_6"/>
    <property type="match status" value="1"/>
</dbReference>
<dbReference type="PANTHER" id="PTHR33993:SF14">
    <property type="entry name" value="GB|AAF24581.1"/>
    <property type="match status" value="1"/>
</dbReference>
<proteinExistence type="predicted"/>
<evidence type="ECO:0000313" key="2">
    <source>
        <dbReference type="EMBL" id="MFC3761285.1"/>
    </source>
</evidence>
<reference evidence="3" key="1">
    <citation type="journal article" date="2019" name="Int. J. Syst. Evol. Microbiol.">
        <title>The Global Catalogue of Microorganisms (GCM) 10K type strain sequencing project: providing services to taxonomists for standard genome sequencing and annotation.</title>
        <authorList>
            <consortium name="The Broad Institute Genomics Platform"/>
            <consortium name="The Broad Institute Genome Sequencing Center for Infectious Disease"/>
            <person name="Wu L."/>
            <person name="Ma J."/>
        </authorList>
    </citation>
    <scope>NUCLEOTIDE SEQUENCE [LARGE SCALE GENOMIC DNA]</scope>
    <source>
        <strain evidence="3">CGMCC 4.7241</strain>
    </source>
</reference>
<feature type="domain" description="VOC" evidence="1">
    <location>
        <begin position="5"/>
        <end position="120"/>
    </location>
</feature>
<keyword evidence="3" id="KW-1185">Reference proteome</keyword>
<dbReference type="RefSeq" id="WP_205117496.1">
    <property type="nucleotide sequence ID" value="NZ_JAFBCM010000001.1"/>
</dbReference>
<dbReference type="SUPFAM" id="SSF54593">
    <property type="entry name" value="Glyoxalase/Bleomycin resistance protein/Dihydroxybiphenyl dioxygenase"/>
    <property type="match status" value="1"/>
</dbReference>
<dbReference type="Proteomes" id="UP001595699">
    <property type="component" value="Unassembled WGS sequence"/>
</dbReference>